<dbReference type="Proteomes" id="UP000298030">
    <property type="component" value="Unassembled WGS sequence"/>
</dbReference>
<dbReference type="OrthoDB" id="425354at2759"/>
<sequence>MALPSSITTKNLSGRFTLNKTLSDTNAFDAILIHESIGWIKRKAFAIGTVTLTFKHYTDKDGVEHFDIDNHLTGGIPGTQERRPVDSVERERSDMHFGPQLFYTKRRAPNDVEGLSEFLKGNWTEDTLENGLLETDVKSDTAKSRTSWLERHVWGIEEVQGERRFTRHIEFEGPKGQRLDTIMYFDYLGA</sequence>
<dbReference type="AlphaFoldDB" id="A0A4Y7SGC3"/>
<evidence type="ECO:0000313" key="2">
    <source>
        <dbReference type="Proteomes" id="UP000298030"/>
    </source>
</evidence>
<accession>A0A4Y7SGC3</accession>
<comment type="caution">
    <text evidence="1">The sequence shown here is derived from an EMBL/GenBank/DDBJ whole genome shotgun (WGS) entry which is preliminary data.</text>
</comment>
<gene>
    <name evidence="1" type="ORF">FA13DRAFT_1742665</name>
</gene>
<keyword evidence="2" id="KW-1185">Reference proteome</keyword>
<dbReference type="PANTHER" id="PTHR38115">
    <property type="entry name" value="LIPOCALIN-LIKE DOMAIN-CONTAINING PROTEIN"/>
    <property type="match status" value="1"/>
</dbReference>
<proteinExistence type="predicted"/>
<name>A0A4Y7SGC3_COPMI</name>
<dbReference type="InterPro" id="IPR053037">
    <property type="entry name" value="Pericyclase_pydY-like"/>
</dbReference>
<dbReference type="EMBL" id="QPFP01000132">
    <property type="protein sequence ID" value="TEB20740.1"/>
    <property type="molecule type" value="Genomic_DNA"/>
</dbReference>
<evidence type="ECO:0000313" key="1">
    <source>
        <dbReference type="EMBL" id="TEB20740.1"/>
    </source>
</evidence>
<dbReference type="PANTHER" id="PTHR38115:SF1">
    <property type="entry name" value="LIPOCALIN-LIKE DOMAIN-CONTAINING PROTEIN"/>
    <property type="match status" value="1"/>
</dbReference>
<organism evidence="1 2">
    <name type="scientific">Coprinellus micaceus</name>
    <name type="common">Glistening ink-cap mushroom</name>
    <name type="synonym">Coprinus micaceus</name>
    <dbReference type="NCBI Taxonomy" id="71717"/>
    <lineage>
        <taxon>Eukaryota</taxon>
        <taxon>Fungi</taxon>
        <taxon>Dikarya</taxon>
        <taxon>Basidiomycota</taxon>
        <taxon>Agaricomycotina</taxon>
        <taxon>Agaricomycetes</taxon>
        <taxon>Agaricomycetidae</taxon>
        <taxon>Agaricales</taxon>
        <taxon>Agaricineae</taxon>
        <taxon>Psathyrellaceae</taxon>
        <taxon>Coprinellus</taxon>
    </lineage>
</organism>
<protein>
    <submittedName>
        <fullName evidence="1">Uncharacterized protein</fullName>
    </submittedName>
</protein>
<reference evidence="1 2" key="1">
    <citation type="journal article" date="2019" name="Nat. Ecol. Evol.">
        <title>Megaphylogeny resolves global patterns of mushroom evolution.</title>
        <authorList>
            <person name="Varga T."/>
            <person name="Krizsan K."/>
            <person name="Foldi C."/>
            <person name="Dima B."/>
            <person name="Sanchez-Garcia M."/>
            <person name="Sanchez-Ramirez S."/>
            <person name="Szollosi G.J."/>
            <person name="Szarkandi J.G."/>
            <person name="Papp V."/>
            <person name="Albert L."/>
            <person name="Andreopoulos W."/>
            <person name="Angelini C."/>
            <person name="Antonin V."/>
            <person name="Barry K.W."/>
            <person name="Bougher N.L."/>
            <person name="Buchanan P."/>
            <person name="Buyck B."/>
            <person name="Bense V."/>
            <person name="Catcheside P."/>
            <person name="Chovatia M."/>
            <person name="Cooper J."/>
            <person name="Damon W."/>
            <person name="Desjardin D."/>
            <person name="Finy P."/>
            <person name="Geml J."/>
            <person name="Haridas S."/>
            <person name="Hughes K."/>
            <person name="Justo A."/>
            <person name="Karasinski D."/>
            <person name="Kautmanova I."/>
            <person name="Kiss B."/>
            <person name="Kocsube S."/>
            <person name="Kotiranta H."/>
            <person name="LaButti K.M."/>
            <person name="Lechner B.E."/>
            <person name="Liimatainen K."/>
            <person name="Lipzen A."/>
            <person name="Lukacs Z."/>
            <person name="Mihaltcheva S."/>
            <person name="Morgado L.N."/>
            <person name="Niskanen T."/>
            <person name="Noordeloos M.E."/>
            <person name="Ohm R.A."/>
            <person name="Ortiz-Santana B."/>
            <person name="Ovrebo C."/>
            <person name="Racz N."/>
            <person name="Riley R."/>
            <person name="Savchenko A."/>
            <person name="Shiryaev A."/>
            <person name="Soop K."/>
            <person name="Spirin V."/>
            <person name="Szebenyi C."/>
            <person name="Tomsovsky M."/>
            <person name="Tulloss R.E."/>
            <person name="Uehling J."/>
            <person name="Grigoriev I.V."/>
            <person name="Vagvolgyi C."/>
            <person name="Papp T."/>
            <person name="Martin F.M."/>
            <person name="Miettinen O."/>
            <person name="Hibbett D.S."/>
            <person name="Nagy L.G."/>
        </authorList>
    </citation>
    <scope>NUCLEOTIDE SEQUENCE [LARGE SCALE GENOMIC DNA]</scope>
    <source>
        <strain evidence="1 2">FP101781</strain>
    </source>
</reference>